<evidence type="ECO:0000259" key="12">
    <source>
        <dbReference type="PROSITE" id="PS50261"/>
    </source>
</evidence>
<dbReference type="GO" id="GO:0007189">
    <property type="term" value="P:adenylate cyclase-activating G protein-coupled receptor signaling pathway"/>
    <property type="evidence" value="ECO:0007669"/>
    <property type="project" value="TreeGrafter"/>
</dbReference>
<evidence type="ECO:0000256" key="9">
    <source>
        <dbReference type="SAM" id="MobiDB-lite"/>
    </source>
</evidence>
<dbReference type="AlphaFoldDB" id="A0A6Q2XR60"/>
<evidence type="ECO:0000256" key="3">
    <source>
        <dbReference type="ARBA" id="ARBA00022475"/>
    </source>
</evidence>
<dbReference type="InterPro" id="IPR032471">
    <property type="entry name" value="AGRL2-4_GAIN_subdom_A"/>
</dbReference>
<dbReference type="InterPro" id="IPR051587">
    <property type="entry name" value="Adhesion_GPCR"/>
</dbReference>
<feature type="transmembrane region" description="Helical" evidence="10">
    <location>
        <begin position="672"/>
        <end position="699"/>
    </location>
</feature>
<dbReference type="Ensembl" id="ENSELUT00000082137.2">
    <property type="protein sequence ID" value="ENSELUP00000056524.2"/>
    <property type="gene ID" value="ENSELUG00000033116.2"/>
</dbReference>
<feature type="transmembrane region" description="Helical" evidence="10">
    <location>
        <begin position="795"/>
        <end position="817"/>
    </location>
</feature>
<comment type="subcellular location">
    <subcellularLocation>
        <location evidence="1">Cell membrane</location>
        <topology evidence="1">Multi-pass membrane protein</topology>
    </subcellularLocation>
</comment>
<feature type="transmembrane region" description="Helical" evidence="10">
    <location>
        <begin position="549"/>
        <end position="574"/>
    </location>
</feature>
<evidence type="ECO:0000256" key="8">
    <source>
        <dbReference type="ARBA" id="ARBA00023180"/>
    </source>
</evidence>
<evidence type="ECO:0000256" key="7">
    <source>
        <dbReference type="ARBA" id="ARBA00023157"/>
    </source>
</evidence>
<dbReference type="GO" id="GO:0007166">
    <property type="term" value="P:cell surface receptor signaling pathway"/>
    <property type="evidence" value="ECO:0007669"/>
    <property type="project" value="InterPro"/>
</dbReference>
<sequence length="823" mass="87192">MTTTTPVTTPATTTTTTPMTTTTPVTTPATTTTPMTTTTPATTTTTTTTPMTTSSTTTPMTTTTPATTPATTTTPTTTTPMTTTTPATTTTTTPMTTTTPATTTTTPMTTTTPATTPATTTTPTTTTPMTTTTPATTPATTTTPTTTTPMTTTTPATTTTTPMTTTTPATTPATTTTTTPMTTTTPATTTTPTTTTPMTTTSPATTPATTTTTTPMTTTTPATTPATTTTPTTTTPMTTTTTTPMTTTTPATTTTTPMTTTTPATTPNTTTTPATTAKPPVGVLPEINNLLTSSVNLSESKFEDFVVDLSGNSSSLQSNITSSPINIVSIVNILSNIAEISKNISAVSMKNILQTVDIIVSDDASGAWRNLNDNTNQNTSSSLLRSLETFASVLPAESFNMTTKNIQLNITMVNTSFNAFLNSSVQMNIKANSTGNIITTMTFSTLQNVLPPRNARNDSLNDTTINGKVVLVKFTGWTDSVSLTFSKLEHNLTVNPQCVFWNFSFFDNRGAWDNEGCSFKSDMNGKVSCFCNHLTSFSILMSTSIPESIAYALDLITYIGVGISMGSLVVCLIIEACVWKAMTRNNTAYMRHVSIVNIAVSLLIADIWFIIGASLIKADFQNPSETTTDVPACTAATFFIHFFYLALFFWMLISGLLLFYRTILVFSHLSKSTMLAIGFSVGYGAPLIIAVVTIASTAGSGGYINGNKACWLNWSKTKALLAFVIPALAIVFINFLILIVVLYKMLRRGMGDSLQQNDRNAAVIIARCLAILTPLFGLTWGLGVGTMFNPTNEGIQIVFALFNSLQGFFILMFGTLLDGKVCV</sequence>
<reference evidence="14" key="1">
    <citation type="journal article" date="2014" name="PLoS ONE">
        <title>The genome and linkage map of the northern pike (Esox lucius): conserved synteny revealed between the salmonid sister group and the Neoteleostei.</title>
        <authorList>
            <person name="Rondeau E.B."/>
            <person name="Minkley D.R."/>
            <person name="Leong J.S."/>
            <person name="Messmer A.M."/>
            <person name="Jantzen J.R."/>
            <person name="von Schalburg K.R."/>
            <person name="Lemon C."/>
            <person name="Bird N.H."/>
            <person name="Koop B.F."/>
        </authorList>
    </citation>
    <scope>NUCLEOTIDE SEQUENCE</scope>
</reference>
<feature type="transmembrane region" description="Helical" evidence="10">
    <location>
        <begin position="595"/>
        <end position="616"/>
    </location>
</feature>
<dbReference type="FunFam" id="1.20.1070.10:FF:000058">
    <property type="entry name" value="Adhesion G protein-coupled receptor F5"/>
    <property type="match status" value="1"/>
</dbReference>
<dbReference type="InterPro" id="IPR046338">
    <property type="entry name" value="GAIN_dom_sf"/>
</dbReference>
<keyword evidence="5 10" id="KW-1133">Transmembrane helix</keyword>
<dbReference type="Pfam" id="PF01825">
    <property type="entry name" value="GPS"/>
    <property type="match status" value="1"/>
</dbReference>
<feature type="transmembrane region" description="Helical" evidence="10">
    <location>
        <begin position="764"/>
        <end position="783"/>
    </location>
</feature>
<evidence type="ECO:0000256" key="5">
    <source>
        <dbReference type="ARBA" id="ARBA00022989"/>
    </source>
</evidence>
<dbReference type="InterPro" id="IPR000832">
    <property type="entry name" value="GPCR_2_secretin-like"/>
</dbReference>
<dbReference type="GO" id="GO:0005886">
    <property type="term" value="C:plasma membrane"/>
    <property type="evidence" value="ECO:0007669"/>
    <property type="project" value="UniProtKB-SubCell"/>
</dbReference>
<keyword evidence="3" id="KW-1003">Cell membrane</keyword>
<feature type="region of interest" description="Disordered" evidence="9">
    <location>
        <begin position="1"/>
        <end position="281"/>
    </location>
</feature>
<evidence type="ECO:0000259" key="11">
    <source>
        <dbReference type="PROSITE" id="PS50221"/>
    </source>
</evidence>
<dbReference type="PRINTS" id="PR00249">
    <property type="entry name" value="GPCRSECRETIN"/>
</dbReference>
<dbReference type="GO" id="GO:0004930">
    <property type="term" value="F:G protein-coupled receptor activity"/>
    <property type="evidence" value="ECO:0007669"/>
    <property type="project" value="InterPro"/>
</dbReference>
<feature type="compositionally biased region" description="Low complexity" evidence="9">
    <location>
        <begin position="1"/>
        <end position="277"/>
    </location>
</feature>
<evidence type="ECO:0000256" key="1">
    <source>
        <dbReference type="ARBA" id="ARBA00004651"/>
    </source>
</evidence>
<reference evidence="13" key="4">
    <citation type="submission" date="2025-09" db="UniProtKB">
        <authorList>
            <consortium name="Ensembl"/>
        </authorList>
    </citation>
    <scope>IDENTIFICATION</scope>
</reference>
<keyword evidence="7" id="KW-1015">Disulfide bond</keyword>
<dbReference type="CDD" id="cd15932">
    <property type="entry name" value="7tmB2_GPR116-like_Adhesion_VI"/>
    <property type="match status" value="1"/>
</dbReference>
<dbReference type="InterPro" id="IPR057244">
    <property type="entry name" value="GAIN_B"/>
</dbReference>
<dbReference type="InterPro" id="IPR017981">
    <property type="entry name" value="GPCR_2-like_7TM"/>
</dbReference>
<feature type="transmembrane region" description="Helical" evidence="10">
    <location>
        <begin position="636"/>
        <end position="660"/>
    </location>
</feature>
<dbReference type="Pfam" id="PF16489">
    <property type="entry name" value="GAIN"/>
    <property type="match status" value="1"/>
</dbReference>
<dbReference type="PANTHER" id="PTHR45813:SF4">
    <property type="entry name" value="ADHESION G PROTEIN-COUPLED RECEPTOR F5"/>
    <property type="match status" value="1"/>
</dbReference>
<reference evidence="13" key="3">
    <citation type="submission" date="2025-08" db="UniProtKB">
        <authorList>
            <consortium name="Ensembl"/>
        </authorList>
    </citation>
    <scope>IDENTIFICATION</scope>
</reference>
<feature type="domain" description="G-protein coupled receptors family 2 profile 2" evidence="12">
    <location>
        <begin position="553"/>
        <end position="818"/>
    </location>
</feature>
<keyword evidence="14" id="KW-1185">Reference proteome</keyword>
<comment type="similarity">
    <text evidence="2">Belongs to the G-protein coupled receptor 2 family. Adhesion G-protein coupled receptor (ADGR) subfamily.</text>
</comment>
<dbReference type="PROSITE" id="PS50221">
    <property type="entry name" value="GAIN_B"/>
    <property type="match status" value="1"/>
</dbReference>
<feature type="transmembrane region" description="Helical" evidence="10">
    <location>
        <begin position="719"/>
        <end position="743"/>
    </location>
</feature>
<evidence type="ECO:0000256" key="4">
    <source>
        <dbReference type="ARBA" id="ARBA00022692"/>
    </source>
</evidence>
<dbReference type="SMART" id="SM00303">
    <property type="entry name" value="GPS"/>
    <property type="match status" value="1"/>
</dbReference>
<proteinExistence type="inferred from homology"/>
<evidence type="ECO:0000313" key="14">
    <source>
        <dbReference type="Proteomes" id="UP000265140"/>
    </source>
</evidence>
<keyword evidence="6 10" id="KW-0472">Membrane</keyword>
<evidence type="ECO:0008006" key="15">
    <source>
        <dbReference type="Google" id="ProtNLM"/>
    </source>
</evidence>
<evidence type="ECO:0000256" key="10">
    <source>
        <dbReference type="SAM" id="Phobius"/>
    </source>
</evidence>
<keyword evidence="4 10" id="KW-0812">Transmembrane</keyword>
<dbReference type="Gene3D" id="2.60.220.50">
    <property type="match status" value="1"/>
</dbReference>
<dbReference type="Pfam" id="PF00002">
    <property type="entry name" value="7tm_2"/>
    <property type="match status" value="1"/>
</dbReference>
<reference evidence="13" key="2">
    <citation type="submission" date="2020-02" db="EMBL/GenBank/DDBJ databases">
        <title>Esox lucius (northern pike) genome, fEsoLuc1, primary haplotype.</title>
        <authorList>
            <person name="Myers G."/>
            <person name="Karagic N."/>
            <person name="Meyer A."/>
            <person name="Pippel M."/>
            <person name="Reichard M."/>
            <person name="Winkler S."/>
            <person name="Tracey A."/>
            <person name="Sims Y."/>
            <person name="Howe K."/>
            <person name="Rhie A."/>
            <person name="Formenti G."/>
            <person name="Durbin R."/>
            <person name="Fedrigo O."/>
            <person name="Jarvis E.D."/>
        </authorList>
    </citation>
    <scope>NUCLEOTIDE SEQUENCE [LARGE SCALE GENOMIC DNA]</scope>
</reference>
<keyword evidence="8" id="KW-0325">Glycoprotein</keyword>
<evidence type="ECO:0000256" key="6">
    <source>
        <dbReference type="ARBA" id="ARBA00023136"/>
    </source>
</evidence>
<dbReference type="PANTHER" id="PTHR45813">
    <property type="entry name" value="IG-LIKE DOMAIN-CONTAINING PROTEIN"/>
    <property type="match status" value="1"/>
</dbReference>
<dbReference type="InterPro" id="IPR000203">
    <property type="entry name" value="GPS"/>
</dbReference>
<evidence type="ECO:0000313" key="13">
    <source>
        <dbReference type="Ensembl" id="ENSELUP00000056524.2"/>
    </source>
</evidence>
<dbReference type="Bgee" id="ENSELUG00000033116">
    <property type="expression patterns" value="Expressed in pharyngeal gill and 6 other cell types or tissues"/>
</dbReference>
<dbReference type="Gene3D" id="1.20.1070.10">
    <property type="entry name" value="Rhodopsin 7-helix transmembrane proteins"/>
    <property type="match status" value="1"/>
</dbReference>
<evidence type="ECO:0000256" key="2">
    <source>
        <dbReference type="ARBA" id="ARBA00007343"/>
    </source>
</evidence>
<feature type="domain" description="GAIN-B" evidence="11">
    <location>
        <begin position="397"/>
        <end position="547"/>
    </location>
</feature>
<name>A0A6Q2XR60_ESOLU</name>
<accession>A0A6Q2XR60</accession>
<dbReference type="PROSITE" id="PS50261">
    <property type="entry name" value="G_PROTEIN_RECEP_F2_4"/>
    <property type="match status" value="1"/>
</dbReference>
<protein>
    <recommendedName>
        <fullName evidence="15">Adhesion G protein-coupled receptor F7</fullName>
    </recommendedName>
</protein>
<dbReference type="Proteomes" id="UP000265140">
    <property type="component" value="Chromosome 18"/>
</dbReference>
<dbReference type="GeneTree" id="ENSGT00940000154603"/>
<organism evidence="13 14">
    <name type="scientific">Esox lucius</name>
    <name type="common">Northern pike</name>
    <dbReference type="NCBI Taxonomy" id="8010"/>
    <lineage>
        <taxon>Eukaryota</taxon>
        <taxon>Metazoa</taxon>
        <taxon>Chordata</taxon>
        <taxon>Craniata</taxon>
        <taxon>Vertebrata</taxon>
        <taxon>Euteleostomi</taxon>
        <taxon>Actinopterygii</taxon>
        <taxon>Neopterygii</taxon>
        <taxon>Teleostei</taxon>
        <taxon>Protacanthopterygii</taxon>
        <taxon>Esociformes</taxon>
        <taxon>Esocidae</taxon>
        <taxon>Esox</taxon>
    </lineage>
</organism>